<dbReference type="Gene3D" id="1.10.760.10">
    <property type="entry name" value="Cytochrome c-like domain"/>
    <property type="match status" value="1"/>
</dbReference>
<reference evidence="15" key="2">
    <citation type="submission" date="2020-11" db="EMBL/GenBank/DDBJ databases">
        <authorList>
            <person name="Cecchin M."/>
            <person name="Marcolungo L."/>
            <person name="Rossato M."/>
            <person name="Girolomoni L."/>
            <person name="Cosentino E."/>
            <person name="Cuine S."/>
            <person name="Li-Beisson Y."/>
            <person name="Delledonne M."/>
            <person name="Ballottari M."/>
        </authorList>
    </citation>
    <scope>NUCLEOTIDE SEQUENCE</scope>
    <source>
        <strain evidence="15">211/11P</strain>
        <tissue evidence="15">Whole cell</tissue>
    </source>
</reference>
<evidence type="ECO:0000256" key="6">
    <source>
        <dbReference type="ARBA" id="ARBA00022660"/>
    </source>
</evidence>
<dbReference type="AlphaFoldDB" id="A0A9D4YZP3"/>
<sequence>MASFAEAPAGDAAKGAKIFKTKCSQCHTVNPGEGHKQGPNLGGLFGRKTGQAAGFSYSKANVEKGITWGEDTLYDYLLNPKKYIPGTKMVFAGLKKPEERADLIAYLKDATAPK</sequence>
<dbReference type="FunFam" id="1.10.760.10:FF:000001">
    <property type="entry name" value="Cytochrome c iso-1"/>
    <property type="match status" value="1"/>
</dbReference>
<gene>
    <name evidence="15" type="ORF">D9Q98_002871</name>
</gene>
<proteinExistence type="inferred from homology"/>
<evidence type="ECO:0000256" key="12">
    <source>
        <dbReference type="RuleBase" id="RU004426"/>
    </source>
</evidence>
<evidence type="ECO:0000256" key="5">
    <source>
        <dbReference type="ARBA" id="ARBA00022617"/>
    </source>
</evidence>
<evidence type="ECO:0000313" key="16">
    <source>
        <dbReference type="Proteomes" id="UP001055712"/>
    </source>
</evidence>
<comment type="similarity">
    <text evidence="3 12">Belongs to the cytochrome c family.</text>
</comment>
<dbReference type="InterPro" id="IPR009056">
    <property type="entry name" value="Cyt_c-like_dom"/>
</dbReference>
<dbReference type="OrthoDB" id="449280at2759"/>
<reference evidence="15" key="1">
    <citation type="journal article" date="2019" name="Plant J.">
        <title>Chlorella vulgaris genome assembly and annotation reveals the molecular basis for metabolic acclimation to high light conditions.</title>
        <authorList>
            <person name="Cecchin M."/>
            <person name="Marcolungo L."/>
            <person name="Rossato M."/>
            <person name="Girolomoni L."/>
            <person name="Cosentino E."/>
            <person name="Cuine S."/>
            <person name="Li-Beisson Y."/>
            <person name="Delledonne M."/>
            <person name="Ballottari M."/>
        </authorList>
    </citation>
    <scope>NUCLEOTIDE SEQUENCE</scope>
    <source>
        <strain evidence="15">211/11P</strain>
    </source>
</reference>
<comment type="PTM">
    <text evidence="13">Binds 1 heme group per subunit.</text>
</comment>
<dbReference type="GO" id="GO:0046872">
    <property type="term" value="F:metal ion binding"/>
    <property type="evidence" value="ECO:0007669"/>
    <property type="project" value="UniProtKB-KW"/>
</dbReference>
<dbReference type="PROSITE" id="PS51007">
    <property type="entry name" value="CYTC"/>
    <property type="match status" value="1"/>
</dbReference>
<evidence type="ECO:0000256" key="4">
    <source>
        <dbReference type="ARBA" id="ARBA00022448"/>
    </source>
</evidence>
<evidence type="ECO:0000256" key="8">
    <source>
        <dbReference type="ARBA" id="ARBA00022982"/>
    </source>
</evidence>
<comment type="subcellular location">
    <subcellularLocation>
        <location evidence="2">Mitochondrion intermembrane space</location>
    </subcellularLocation>
</comment>
<accession>A0A9D4YZP3</accession>
<dbReference type="InterPro" id="IPR036909">
    <property type="entry name" value="Cyt_c-like_dom_sf"/>
</dbReference>
<dbReference type="EMBL" id="SIDB01000003">
    <property type="protein sequence ID" value="KAI3434814.1"/>
    <property type="molecule type" value="Genomic_DNA"/>
</dbReference>
<evidence type="ECO:0000256" key="3">
    <source>
        <dbReference type="ARBA" id="ARBA00006488"/>
    </source>
</evidence>
<dbReference type="GO" id="GO:0020037">
    <property type="term" value="F:heme binding"/>
    <property type="evidence" value="ECO:0007669"/>
    <property type="project" value="InterPro"/>
</dbReference>
<name>A0A9D4YZP3_CHLVU</name>
<dbReference type="GO" id="GO:0005758">
    <property type="term" value="C:mitochondrial intermembrane space"/>
    <property type="evidence" value="ECO:0007669"/>
    <property type="project" value="UniProtKB-SubCell"/>
</dbReference>
<keyword evidence="10 13" id="KW-0496">Mitochondrion</keyword>
<dbReference type="GO" id="GO:0010336">
    <property type="term" value="P:gibberellic acid homeostasis"/>
    <property type="evidence" value="ECO:0007669"/>
    <property type="project" value="UniProtKB-ARBA"/>
</dbReference>
<dbReference type="GO" id="GO:0009055">
    <property type="term" value="F:electron transfer activity"/>
    <property type="evidence" value="ECO:0007669"/>
    <property type="project" value="InterPro"/>
</dbReference>
<evidence type="ECO:0000259" key="14">
    <source>
        <dbReference type="PROSITE" id="PS51007"/>
    </source>
</evidence>
<keyword evidence="16" id="KW-1185">Reference proteome</keyword>
<organism evidence="15 16">
    <name type="scientific">Chlorella vulgaris</name>
    <name type="common">Green alga</name>
    <dbReference type="NCBI Taxonomy" id="3077"/>
    <lineage>
        <taxon>Eukaryota</taxon>
        <taxon>Viridiplantae</taxon>
        <taxon>Chlorophyta</taxon>
        <taxon>core chlorophytes</taxon>
        <taxon>Trebouxiophyceae</taxon>
        <taxon>Chlorellales</taxon>
        <taxon>Chlorellaceae</taxon>
        <taxon>Chlorella clade</taxon>
        <taxon>Chlorella</taxon>
    </lineage>
</organism>
<evidence type="ECO:0000313" key="15">
    <source>
        <dbReference type="EMBL" id="KAI3434814.1"/>
    </source>
</evidence>
<protein>
    <recommendedName>
        <fullName evidence="14">Cytochrome c domain-containing protein</fullName>
    </recommendedName>
</protein>
<evidence type="ECO:0000256" key="11">
    <source>
        <dbReference type="PROSITE-ProRule" id="PRU00433"/>
    </source>
</evidence>
<feature type="domain" description="Cytochrome c" evidence="14">
    <location>
        <begin position="10"/>
        <end position="111"/>
    </location>
</feature>
<keyword evidence="8 13" id="KW-0249">Electron transport</keyword>
<keyword evidence="5 11" id="KW-0349">Heme</keyword>
<evidence type="ECO:0000256" key="13">
    <source>
        <dbReference type="RuleBase" id="RU004427"/>
    </source>
</evidence>
<evidence type="ECO:0000256" key="7">
    <source>
        <dbReference type="ARBA" id="ARBA00022723"/>
    </source>
</evidence>
<keyword evidence="6 13" id="KW-0679">Respiratory chain</keyword>
<comment type="function">
    <text evidence="1 13">Electron carrier protein. The oxidized form of the cytochrome c heme group can accept an electron from the heme group of the cytochrome c1 subunit of cytochrome reductase. Cytochrome c then transfers this electron to the cytochrome oxidase complex, the final protein carrier in the mitochondrial electron-transport chain.</text>
</comment>
<keyword evidence="4 13" id="KW-0813">Transport</keyword>
<dbReference type="PRINTS" id="PR00604">
    <property type="entry name" value="CYTCHRMECIAB"/>
</dbReference>
<dbReference type="SUPFAM" id="SSF46626">
    <property type="entry name" value="Cytochrome c"/>
    <property type="match status" value="1"/>
</dbReference>
<evidence type="ECO:0000256" key="10">
    <source>
        <dbReference type="ARBA" id="ARBA00023128"/>
    </source>
</evidence>
<dbReference type="PANTHER" id="PTHR11961">
    <property type="entry name" value="CYTOCHROME C"/>
    <property type="match status" value="1"/>
</dbReference>
<evidence type="ECO:0000256" key="2">
    <source>
        <dbReference type="ARBA" id="ARBA00004569"/>
    </source>
</evidence>
<evidence type="ECO:0000256" key="9">
    <source>
        <dbReference type="ARBA" id="ARBA00023004"/>
    </source>
</evidence>
<evidence type="ECO:0000256" key="1">
    <source>
        <dbReference type="ARBA" id="ARBA00002555"/>
    </source>
</evidence>
<comment type="caution">
    <text evidence="15">The sequence shown here is derived from an EMBL/GenBank/DDBJ whole genome shotgun (WGS) entry which is preliminary data.</text>
</comment>
<keyword evidence="9 11" id="KW-0408">Iron</keyword>
<keyword evidence="7 11" id="KW-0479">Metal-binding</keyword>
<dbReference type="Proteomes" id="UP001055712">
    <property type="component" value="Unassembled WGS sequence"/>
</dbReference>
<dbReference type="InterPro" id="IPR002327">
    <property type="entry name" value="Cyt_c_1A/1B"/>
</dbReference>
<dbReference type="Pfam" id="PF00034">
    <property type="entry name" value="Cytochrom_C"/>
    <property type="match status" value="1"/>
</dbReference>